<comment type="caution">
    <text evidence="2">The sequence shown here is derived from an EMBL/GenBank/DDBJ whole genome shotgun (WGS) entry which is preliminary data.</text>
</comment>
<feature type="region of interest" description="Disordered" evidence="1">
    <location>
        <begin position="146"/>
        <end position="195"/>
    </location>
</feature>
<evidence type="ECO:0000313" key="2">
    <source>
        <dbReference type="EMBL" id="CAB3251569.1"/>
    </source>
</evidence>
<evidence type="ECO:0000313" key="3">
    <source>
        <dbReference type="Proteomes" id="UP000494256"/>
    </source>
</evidence>
<dbReference type="OrthoDB" id="10620639at2759"/>
<feature type="compositionally biased region" description="Low complexity" evidence="1">
    <location>
        <begin position="169"/>
        <end position="181"/>
    </location>
</feature>
<protein>
    <submittedName>
        <fullName evidence="2">Uncharacterized protein</fullName>
    </submittedName>
</protein>
<gene>
    <name evidence="2" type="ORF">APLA_LOCUS13667</name>
</gene>
<name>A0A8S1B1E8_ARCPL</name>
<feature type="region of interest" description="Disordered" evidence="1">
    <location>
        <begin position="91"/>
        <end position="119"/>
    </location>
</feature>
<reference evidence="2 3" key="1">
    <citation type="submission" date="2020-04" db="EMBL/GenBank/DDBJ databases">
        <authorList>
            <person name="Wallbank WR R."/>
            <person name="Pardo Diaz C."/>
            <person name="Kozak K."/>
            <person name="Martin S."/>
            <person name="Jiggins C."/>
            <person name="Moest M."/>
            <person name="Warren A I."/>
            <person name="Byers J.R.P. K."/>
            <person name="Montejo-Kovacevich G."/>
            <person name="Yen C E."/>
        </authorList>
    </citation>
    <scope>NUCLEOTIDE SEQUENCE [LARGE SCALE GENOMIC DNA]</scope>
</reference>
<accession>A0A8S1B1E8</accession>
<dbReference type="Proteomes" id="UP000494256">
    <property type="component" value="Unassembled WGS sequence"/>
</dbReference>
<dbReference type="AlphaFoldDB" id="A0A8S1B1E8"/>
<organism evidence="2 3">
    <name type="scientific">Arctia plantaginis</name>
    <name type="common">Wood tiger moth</name>
    <name type="synonym">Phalaena plantaginis</name>
    <dbReference type="NCBI Taxonomy" id="874455"/>
    <lineage>
        <taxon>Eukaryota</taxon>
        <taxon>Metazoa</taxon>
        <taxon>Ecdysozoa</taxon>
        <taxon>Arthropoda</taxon>
        <taxon>Hexapoda</taxon>
        <taxon>Insecta</taxon>
        <taxon>Pterygota</taxon>
        <taxon>Neoptera</taxon>
        <taxon>Endopterygota</taxon>
        <taxon>Lepidoptera</taxon>
        <taxon>Glossata</taxon>
        <taxon>Ditrysia</taxon>
        <taxon>Noctuoidea</taxon>
        <taxon>Erebidae</taxon>
        <taxon>Arctiinae</taxon>
        <taxon>Arctia</taxon>
    </lineage>
</organism>
<feature type="compositionally biased region" description="Basic and acidic residues" evidence="1">
    <location>
        <begin position="91"/>
        <end position="100"/>
    </location>
</feature>
<sequence>MQGLNKLSAELQERNKYIASMNDVQENDINKLFPKCVSKSKSKKRSKDVDPIINKYRELKKSMKVTSEEDLYLNNCANIYTAKPVVTDTKLPDIETKNPDDDSAISSSNGNPEITIDSGAYDTSQSLETGYSLESEISVDSLCTSTDKRSSLKVGQSTDSSDLDKMEISPESITSRSSTSTAPLKSGFQSNPATLQRVVTGAGVTKLEAQHRSAAQV</sequence>
<dbReference type="EMBL" id="CADEBD010000360">
    <property type="protein sequence ID" value="CAB3251569.1"/>
    <property type="molecule type" value="Genomic_DNA"/>
</dbReference>
<evidence type="ECO:0000256" key="1">
    <source>
        <dbReference type="SAM" id="MobiDB-lite"/>
    </source>
</evidence>
<proteinExistence type="predicted"/>